<accession>A0A5J5F6N6</accession>
<gene>
    <name evidence="1" type="ORF">FN846DRAFT_773169</name>
</gene>
<evidence type="ECO:0000313" key="1">
    <source>
        <dbReference type="EMBL" id="KAA8912520.1"/>
    </source>
</evidence>
<dbReference type="EMBL" id="VXIS01000023">
    <property type="protein sequence ID" value="KAA8912520.1"/>
    <property type="molecule type" value="Genomic_DNA"/>
</dbReference>
<comment type="caution">
    <text evidence="1">The sequence shown here is derived from an EMBL/GenBank/DDBJ whole genome shotgun (WGS) entry which is preliminary data.</text>
</comment>
<dbReference type="OrthoDB" id="5423610at2759"/>
<dbReference type="Proteomes" id="UP000326924">
    <property type="component" value="Unassembled WGS sequence"/>
</dbReference>
<organism evidence="1 2">
    <name type="scientific">Sphaerosporella brunnea</name>
    <dbReference type="NCBI Taxonomy" id="1250544"/>
    <lineage>
        <taxon>Eukaryota</taxon>
        <taxon>Fungi</taxon>
        <taxon>Dikarya</taxon>
        <taxon>Ascomycota</taxon>
        <taxon>Pezizomycotina</taxon>
        <taxon>Pezizomycetes</taxon>
        <taxon>Pezizales</taxon>
        <taxon>Pyronemataceae</taxon>
        <taxon>Sphaerosporella</taxon>
    </lineage>
</organism>
<sequence length="96" mass="11211">KPQTKEQMFNVRHAYHSIKCLFVVLEEHFRILNTPMVFDIDTQSKVVLVLCALHNFICHWANGEEYGFFGEANRESEQRYRTGQAKAFREGGDSED</sequence>
<evidence type="ECO:0000313" key="2">
    <source>
        <dbReference type="Proteomes" id="UP000326924"/>
    </source>
</evidence>
<name>A0A5J5F6N6_9PEZI</name>
<protein>
    <recommendedName>
        <fullName evidence="3">DDE Tnp4 domain-containing protein</fullName>
    </recommendedName>
</protein>
<keyword evidence="2" id="KW-1185">Reference proteome</keyword>
<feature type="non-terminal residue" evidence="1">
    <location>
        <position position="1"/>
    </location>
</feature>
<dbReference type="InParanoid" id="A0A5J5F6N6"/>
<proteinExistence type="predicted"/>
<evidence type="ECO:0008006" key="3">
    <source>
        <dbReference type="Google" id="ProtNLM"/>
    </source>
</evidence>
<dbReference type="AlphaFoldDB" id="A0A5J5F6N6"/>
<reference evidence="1 2" key="1">
    <citation type="submission" date="2019-09" db="EMBL/GenBank/DDBJ databases">
        <title>Draft genome of the ectomycorrhizal ascomycete Sphaerosporella brunnea.</title>
        <authorList>
            <consortium name="DOE Joint Genome Institute"/>
            <person name="Benucci G.M."/>
            <person name="Marozzi G."/>
            <person name="Antonielli L."/>
            <person name="Sanchez S."/>
            <person name="Marco P."/>
            <person name="Wang X."/>
            <person name="Falini L.B."/>
            <person name="Barry K."/>
            <person name="Haridas S."/>
            <person name="Lipzen A."/>
            <person name="Labutti K."/>
            <person name="Grigoriev I.V."/>
            <person name="Murat C."/>
            <person name="Martin F."/>
            <person name="Albertini E."/>
            <person name="Donnini D."/>
            <person name="Bonito G."/>
        </authorList>
    </citation>
    <scope>NUCLEOTIDE SEQUENCE [LARGE SCALE GENOMIC DNA]</scope>
    <source>
        <strain evidence="1 2">Sb_GMNB300</strain>
    </source>
</reference>